<dbReference type="EMBL" id="CAKLPZ010000001">
    <property type="protein sequence ID" value="CAH0999804.1"/>
    <property type="molecule type" value="Genomic_DNA"/>
</dbReference>
<evidence type="ECO:0000256" key="2">
    <source>
        <dbReference type="ARBA" id="ARBA00022840"/>
    </source>
</evidence>
<gene>
    <name evidence="6" type="primary">mutS_1</name>
    <name evidence="6" type="ORF">LEM8419_01104</name>
</gene>
<keyword evidence="2" id="KW-0067">ATP-binding</keyword>
<dbReference type="PANTHER" id="PTHR11361:SF99">
    <property type="entry name" value="DNA MISMATCH REPAIR PROTEIN"/>
    <property type="match status" value="1"/>
</dbReference>
<evidence type="ECO:0000256" key="3">
    <source>
        <dbReference type="ARBA" id="ARBA00023125"/>
    </source>
</evidence>
<keyword evidence="4" id="KW-0472">Membrane</keyword>
<comment type="caution">
    <text evidence="6">The sequence shown here is derived from an EMBL/GenBank/DDBJ whole genome shotgun (WGS) entry which is preliminary data.</text>
</comment>
<keyword evidence="7" id="KW-1185">Reference proteome</keyword>
<protein>
    <submittedName>
        <fullName evidence="6">DNA mismatch repair protein MutS</fullName>
    </submittedName>
</protein>
<reference evidence="6" key="1">
    <citation type="submission" date="2021-12" db="EMBL/GenBank/DDBJ databases">
        <authorList>
            <person name="Rodrigo-Torres L."/>
            <person name="Arahal R. D."/>
            <person name="Lucena T."/>
        </authorList>
    </citation>
    <scope>NUCLEOTIDE SEQUENCE</scope>
    <source>
        <strain evidence="6">CECT 8419</strain>
    </source>
</reference>
<proteinExistence type="predicted"/>
<dbReference type="Gene3D" id="3.40.50.300">
    <property type="entry name" value="P-loop containing nucleotide triphosphate hydrolases"/>
    <property type="match status" value="1"/>
</dbReference>
<name>A0ABM9AZA1_9BACT</name>
<organism evidence="6 7">
    <name type="scientific">Neolewinella maritima</name>
    <dbReference type="NCBI Taxonomy" id="1383882"/>
    <lineage>
        <taxon>Bacteria</taxon>
        <taxon>Pseudomonadati</taxon>
        <taxon>Bacteroidota</taxon>
        <taxon>Saprospiria</taxon>
        <taxon>Saprospirales</taxon>
        <taxon>Lewinellaceae</taxon>
        <taxon>Neolewinella</taxon>
    </lineage>
</organism>
<dbReference type="RefSeq" id="WP_238750017.1">
    <property type="nucleotide sequence ID" value="NZ_CAKLPZ010000001.1"/>
</dbReference>
<evidence type="ECO:0000313" key="6">
    <source>
        <dbReference type="EMBL" id="CAH0999804.1"/>
    </source>
</evidence>
<evidence type="ECO:0000256" key="4">
    <source>
        <dbReference type="SAM" id="Phobius"/>
    </source>
</evidence>
<keyword evidence="4" id="KW-0812">Transmembrane</keyword>
<evidence type="ECO:0000256" key="1">
    <source>
        <dbReference type="ARBA" id="ARBA00022741"/>
    </source>
</evidence>
<keyword evidence="3" id="KW-0238">DNA-binding</keyword>
<feature type="domain" description="DNA mismatch repair proteins mutS family" evidence="5">
    <location>
        <begin position="402"/>
        <end position="588"/>
    </location>
</feature>
<dbReference type="Pfam" id="PF00488">
    <property type="entry name" value="MutS_V"/>
    <property type="match status" value="1"/>
</dbReference>
<keyword evidence="4" id="KW-1133">Transmembrane helix</keyword>
<sequence>MSAARTYYTELSVAAARRAATLQQRYDRLAIARLIGFFVFIGALILSFSTALYIGVLALVVGLPLLSLSVRWHLRIGGQAAHARVRHELAEGELLALDHRFAHFADGRAYRSADHPYAVDLDLFGPHSLYQFINRTVTAIGAERLAGELLHPAPVAVARQRRQAGQTLATRMDWCVEFRALGAPLQDDIHTSRRLLEWVERPPVIVGAFPLAMRWLAPVLAVLGLWWCFTQQPWQLGLLCFVPAFILLRRFGEAAAVEHGYTQQAGAMLARYQQLFLHIEGQPDRSLDAAGPIGKLSYAITQLDVRNNPFVFILEITGLWSIQWLARLDRWRSAHRDQLAQWLEELAEVDARVSWATLRYNHPDWTEAELTDERVLDGRGLGHPLLSPEGRVTNDLHMSTDGHIHLVTGSNMAGKSTWLRTVGINLVLTRAGGPVCALHLRTAALQVWTSMRTQDDLSENTSSFFAELKRLKAVIEAVQDPDQEVFFLLDEILKGTNSRDRHTGARALIRQLIRERGAGIIATHDLELAALEDEPHSRVENYAMEVQTNDGQLVFDYKLHRGVSQSFNATALMARMGIEIDPADISLTHD</sequence>
<dbReference type="InterPro" id="IPR045076">
    <property type="entry name" value="MutS"/>
</dbReference>
<keyword evidence="1" id="KW-0547">Nucleotide-binding</keyword>
<dbReference type="SMART" id="SM00534">
    <property type="entry name" value="MUTSac"/>
    <property type="match status" value="1"/>
</dbReference>
<dbReference type="Proteomes" id="UP000837803">
    <property type="component" value="Unassembled WGS sequence"/>
</dbReference>
<accession>A0ABM9AZA1</accession>
<dbReference type="PANTHER" id="PTHR11361">
    <property type="entry name" value="DNA MISMATCH REPAIR PROTEIN MUTS FAMILY MEMBER"/>
    <property type="match status" value="1"/>
</dbReference>
<dbReference type="InterPro" id="IPR000432">
    <property type="entry name" value="DNA_mismatch_repair_MutS_C"/>
</dbReference>
<dbReference type="InterPro" id="IPR027417">
    <property type="entry name" value="P-loop_NTPase"/>
</dbReference>
<evidence type="ECO:0000259" key="5">
    <source>
        <dbReference type="SMART" id="SM00534"/>
    </source>
</evidence>
<dbReference type="SUPFAM" id="SSF52540">
    <property type="entry name" value="P-loop containing nucleoside triphosphate hydrolases"/>
    <property type="match status" value="1"/>
</dbReference>
<feature type="transmembrane region" description="Helical" evidence="4">
    <location>
        <begin position="26"/>
        <end position="46"/>
    </location>
</feature>
<evidence type="ECO:0000313" key="7">
    <source>
        <dbReference type="Proteomes" id="UP000837803"/>
    </source>
</evidence>